<keyword evidence="1" id="KW-1133">Transmembrane helix</keyword>
<feature type="transmembrane region" description="Helical" evidence="1">
    <location>
        <begin position="328"/>
        <end position="349"/>
    </location>
</feature>
<feature type="transmembrane region" description="Helical" evidence="1">
    <location>
        <begin position="386"/>
        <end position="407"/>
    </location>
</feature>
<dbReference type="Pfam" id="PF04114">
    <property type="entry name" value="Gaa1"/>
    <property type="match status" value="1"/>
</dbReference>
<feature type="transmembrane region" description="Helical" evidence="1">
    <location>
        <begin position="452"/>
        <end position="471"/>
    </location>
</feature>
<dbReference type="AlphaFoldDB" id="A0A1R2AYT6"/>
<evidence type="ECO:0000313" key="2">
    <source>
        <dbReference type="EMBL" id="OMJ69689.1"/>
    </source>
</evidence>
<dbReference type="GO" id="GO:0042765">
    <property type="term" value="C:GPI-anchor transamidase complex"/>
    <property type="evidence" value="ECO:0007669"/>
    <property type="project" value="InterPro"/>
</dbReference>
<organism evidence="2 3">
    <name type="scientific">Stentor coeruleus</name>
    <dbReference type="NCBI Taxonomy" id="5963"/>
    <lineage>
        <taxon>Eukaryota</taxon>
        <taxon>Sar</taxon>
        <taxon>Alveolata</taxon>
        <taxon>Ciliophora</taxon>
        <taxon>Postciliodesmatophora</taxon>
        <taxon>Heterotrichea</taxon>
        <taxon>Heterotrichida</taxon>
        <taxon>Stentoridae</taxon>
        <taxon>Stentor</taxon>
    </lineage>
</organism>
<dbReference type="InterPro" id="IPR007246">
    <property type="entry name" value="Gaa1"/>
</dbReference>
<comment type="caution">
    <text evidence="2">The sequence shown here is derived from an EMBL/GenBank/DDBJ whole genome shotgun (WGS) entry which is preliminary data.</text>
</comment>
<dbReference type="EMBL" id="MPUH01001169">
    <property type="protein sequence ID" value="OMJ69689.1"/>
    <property type="molecule type" value="Genomic_DNA"/>
</dbReference>
<evidence type="ECO:0000256" key="1">
    <source>
        <dbReference type="SAM" id="Phobius"/>
    </source>
</evidence>
<evidence type="ECO:0000313" key="3">
    <source>
        <dbReference type="Proteomes" id="UP000187209"/>
    </source>
</evidence>
<feature type="transmembrane region" description="Helical" evidence="1">
    <location>
        <begin position="15"/>
        <end position="34"/>
    </location>
</feature>
<dbReference type="PANTHER" id="PTHR13304">
    <property type="entry name" value="GLYCOSYLPHOSPHATIDYLINOSITOL ANCHOR ATTACHMENT 1 PROTEIN"/>
    <property type="match status" value="1"/>
</dbReference>
<dbReference type="OrthoDB" id="324461at2759"/>
<gene>
    <name evidence="2" type="ORF">SteCoe_32520</name>
</gene>
<reference evidence="2 3" key="1">
    <citation type="submission" date="2016-11" db="EMBL/GenBank/DDBJ databases">
        <title>The macronuclear genome of Stentor coeruleus: a giant cell with tiny introns.</title>
        <authorList>
            <person name="Slabodnick M."/>
            <person name="Ruby J.G."/>
            <person name="Reiff S.B."/>
            <person name="Swart E.C."/>
            <person name="Gosai S."/>
            <person name="Prabakaran S."/>
            <person name="Witkowska E."/>
            <person name="Larue G.E."/>
            <person name="Fisher S."/>
            <person name="Freeman R.M."/>
            <person name="Gunawardena J."/>
            <person name="Chu W."/>
            <person name="Stover N.A."/>
            <person name="Gregory B.D."/>
            <person name="Nowacki M."/>
            <person name="Derisi J."/>
            <person name="Roy S.W."/>
            <person name="Marshall W.F."/>
            <person name="Sood P."/>
        </authorList>
    </citation>
    <scope>NUCLEOTIDE SEQUENCE [LARGE SCALE GENOMIC DNA]</scope>
    <source>
        <strain evidence="2">WM001</strain>
    </source>
</reference>
<feature type="transmembrane region" description="Helical" evidence="1">
    <location>
        <begin position="419"/>
        <end position="436"/>
    </location>
</feature>
<keyword evidence="3" id="KW-1185">Reference proteome</keyword>
<keyword evidence="1" id="KW-0472">Membrane</keyword>
<accession>A0A1R2AYT6</accession>
<feature type="transmembrane region" description="Helical" evidence="1">
    <location>
        <begin position="302"/>
        <end position="322"/>
    </location>
</feature>
<protein>
    <submittedName>
        <fullName evidence="2">Uncharacterized protein</fullName>
    </submittedName>
</protein>
<sequence length="472" mass="53808">MLRYKVYAVVTHPKFPVVAFYLSLLLYCLGWYALCNPGLISKPAYLNSNAYNPTYQSALIDNYVSSKSMKEFIQWNGTDVYYAHIRAPRTIGKDCLVLLFSYGQGRIGEELALSIKRYMESQTWGGDLLIILYKNEPYAKSFRNFYNWAEGRFGVFRGFFDFDISEPYSYITISGEGMNGIQTDLDQVEIVNIIASKSGLHYTYPIPVKNLIENLEYSLRTWINLLDGNVHNPHSYLLNRNQHAIKIYSSLVKRRQSLDPLAVLKLIEMIIRSFTSCEEKLHFGIYFFYYSAPKLIVPLSHYAYILVSFAVALMFQATLILREHPWEAKGAIFTLWPYFIGYLVYKLILPQCGNDISSVKLLLLLLGIIPCKKTLTYKAYSNLALSTSIAIMGISNFPIGLFLAIIVPFKILIKPYRSVFILSLLLGIILALSLQVDFKNIAEVESCSGHRLLGYALIALFPNICHILNSFA</sequence>
<dbReference type="Proteomes" id="UP000187209">
    <property type="component" value="Unassembled WGS sequence"/>
</dbReference>
<name>A0A1R2AYT6_9CILI</name>
<keyword evidence="1" id="KW-0812">Transmembrane</keyword>
<proteinExistence type="predicted"/>
<dbReference type="GO" id="GO:0016255">
    <property type="term" value="P:attachment of GPI anchor to protein"/>
    <property type="evidence" value="ECO:0007669"/>
    <property type="project" value="TreeGrafter"/>
</dbReference>
<dbReference type="PANTHER" id="PTHR13304:SF0">
    <property type="entry name" value="GLYCOSYLPHOSPHATIDYLINOSITOL ANCHOR ATTACHMENT 1 PROTEIN"/>
    <property type="match status" value="1"/>
</dbReference>